<dbReference type="RefSeq" id="WP_344623699.1">
    <property type="nucleotide sequence ID" value="NZ_BAAALD010000019.1"/>
</dbReference>
<protein>
    <recommendedName>
        <fullName evidence="3">SMI1/KNR4 family protein</fullName>
    </recommendedName>
</protein>
<keyword evidence="2" id="KW-1185">Reference proteome</keyword>
<evidence type="ECO:0000313" key="1">
    <source>
        <dbReference type="EMBL" id="GAA1081771.1"/>
    </source>
</evidence>
<reference evidence="2" key="1">
    <citation type="journal article" date="2019" name="Int. J. Syst. Evol. Microbiol.">
        <title>The Global Catalogue of Microorganisms (GCM) 10K type strain sequencing project: providing services to taxonomists for standard genome sequencing and annotation.</title>
        <authorList>
            <consortium name="The Broad Institute Genomics Platform"/>
            <consortium name="The Broad Institute Genome Sequencing Center for Infectious Disease"/>
            <person name="Wu L."/>
            <person name="Ma J."/>
        </authorList>
    </citation>
    <scope>NUCLEOTIDE SEQUENCE [LARGE SCALE GENOMIC DNA]</scope>
    <source>
        <strain evidence="2">JCM 13002</strain>
    </source>
</reference>
<evidence type="ECO:0000313" key="2">
    <source>
        <dbReference type="Proteomes" id="UP001499987"/>
    </source>
</evidence>
<sequence>MTDDDRILPAALAEVAGIGFDFDEGEGVDFEPYDAFLSAEDTTDWLRAWTGNPELDGDAFRVFGQDGTGGYGAIWLAHPGRPLAEQPVVFLGSEGETGVVACDLASYLWLLADGSGPREAVEHPGREARPNAELAAVAERLALGARRPAAEVVAEAARRHPDFEDMVFELCR</sequence>
<accession>A0ABP4DZI6</accession>
<name>A0ABP4DZI6_9ACTN</name>
<proteinExistence type="predicted"/>
<dbReference type="Proteomes" id="UP001499987">
    <property type="component" value="Unassembled WGS sequence"/>
</dbReference>
<organism evidence="1 2">
    <name type="scientific">Kitasatospora arboriphila</name>
    <dbReference type="NCBI Taxonomy" id="258052"/>
    <lineage>
        <taxon>Bacteria</taxon>
        <taxon>Bacillati</taxon>
        <taxon>Actinomycetota</taxon>
        <taxon>Actinomycetes</taxon>
        <taxon>Kitasatosporales</taxon>
        <taxon>Streptomycetaceae</taxon>
        <taxon>Kitasatospora</taxon>
    </lineage>
</organism>
<evidence type="ECO:0008006" key="3">
    <source>
        <dbReference type="Google" id="ProtNLM"/>
    </source>
</evidence>
<gene>
    <name evidence="1" type="ORF">GCM10009663_25830</name>
</gene>
<comment type="caution">
    <text evidence="1">The sequence shown here is derived from an EMBL/GenBank/DDBJ whole genome shotgun (WGS) entry which is preliminary data.</text>
</comment>
<dbReference type="EMBL" id="BAAALD010000019">
    <property type="protein sequence ID" value="GAA1081771.1"/>
    <property type="molecule type" value="Genomic_DNA"/>
</dbReference>